<keyword evidence="1" id="KW-0813">Transport</keyword>
<evidence type="ECO:0000256" key="3">
    <source>
        <dbReference type="ARBA" id="ARBA00022840"/>
    </source>
</evidence>
<dbReference type="InterPro" id="IPR012340">
    <property type="entry name" value="NA-bd_OB-fold"/>
</dbReference>
<dbReference type="Gene3D" id="2.40.50.140">
    <property type="entry name" value="Nucleic acid-binding proteins"/>
    <property type="match status" value="1"/>
</dbReference>
<comment type="caution">
    <text evidence="5">The sequence shown here is derived from an EMBL/GenBank/DDBJ whole genome shotgun (WGS) entry which is preliminary data.</text>
</comment>
<evidence type="ECO:0000313" key="5">
    <source>
        <dbReference type="EMBL" id="RDY29410.1"/>
    </source>
</evidence>
<dbReference type="InterPro" id="IPR027417">
    <property type="entry name" value="P-loop_NTPase"/>
</dbReference>
<dbReference type="InterPro" id="IPR008995">
    <property type="entry name" value="Mo/tungstate-bd_C_term_dom"/>
</dbReference>
<dbReference type="AlphaFoldDB" id="A0A371J9G7"/>
<proteinExistence type="predicted"/>
<dbReference type="FunFam" id="3.40.50.300:FF:000042">
    <property type="entry name" value="Maltose/maltodextrin ABC transporter, ATP-binding protein"/>
    <property type="match status" value="1"/>
</dbReference>
<keyword evidence="2" id="KW-0547">Nucleotide-binding</keyword>
<dbReference type="SUPFAM" id="SSF52540">
    <property type="entry name" value="P-loop containing nucleoside triphosphate hydrolases"/>
    <property type="match status" value="1"/>
</dbReference>
<dbReference type="InterPro" id="IPR047641">
    <property type="entry name" value="ABC_transpr_MalK/UgpC-like"/>
</dbReference>
<keyword evidence="6" id="KW-1185">Reference proteome</keyword>
<dbReference type="SMART" id="SM00382">
    <property type="entry name" value="AAA"/>
    <property type="match status" value="1"/>
</dbReference>
<dbReference type="GO" id="GO:0005524">
    <property type="term" value="F:ATP binding"/>
    <property type="evidence" value="ECO:0007669"/>
    <property type="project" value="UniProtKB-KW"/>
</dbReference>
<dbReference type="GO" id="GO:0016887">
    <property type="term" value="F:ATP hydrolysis activity"/>
    <property type="evidence" value="ECO:0007669"/>
    <property type="project" value="InterPro"/>
</dbReference>
<evidence type="ECO:0000256" key="1">
    <source>
        <dbReference type="ARBA" id="ARBA00022448"/>
    </source>
</evidence>
<dbReference type="InterPro" id="IPR015855">
    <property type="entry name" value="ABC_transpr_MalK-like"/>
</dbReference>
<dbReference type="GO" id="GO:0140359">
    <property type="term" value="F:ABC-type transporter activity"/>
    <property type="evidence" value="ECO:0007669"/>
    <property type="project" value="InterPro"/>
</dbReference>
<reference evidence="5 6" key="1">
    <citation type="journal article" date="2017" name="Genome Announc.">
        <title>Draft Genome Sequence of Romboutsia weinsteinii sp. nov. Strain CCRI-19649(T) Isolated from Surface Water.</title>
        <authorList>
            <person name="Maheux A.F."/>
            <person name="Boudreau D.K."/>
            <person name="Berube E."/>
            <person name="Boissinot M."/>
            <person name="Cantin P."/>
            <person name="Raymond F."/>
            <person name="Corbeil J."/>
            <person name="Omar R.F."/>
            <person name="Bergeron M.G."/>
        </authorList>
    </citation>
    <scope>NUCLEOTIDE SEQUENCE [LARGE SCALE GENOMIC DNA]</scope>
    <source>
        <strain evidence="5 6">CCRI-19649</strain>
    </source>
</reference>
<dbReference type="GO" id="GO:0055052">
    <property type="term" value="C:ATP-binding cassette (ABC) transporter complex, substrate-binding subunit-containing"/>
    <property type="evidence" value="ECO:0007669"/>
    <property type="project" value="TreeGrafter"/>
</dbReference>
<dbReference type="RefSeq" id="WP_094365998.1">
    <property type="nucleotide sequence ID" value="NZ_NOJY02000002.1"/>
</dbReference>
<name>A0A371J9G7_9FIRM</name>
<dbReference type="NCBIfam" id="NF008653">
    <property type="entry name" value="PRK11650.1"/>
    <property type="match status" value="1"/>
</dbReference>
<dbReference type="Pfam" id="PF00005">
    <property type="entry name" value="ABC_tran"/>
    <property type="match status" value="1"/>
</dbReference>
<dbReference type="PROSITE" id="PS50893">
    <property type="entry name" value="ABC_TRANSPORTER_2"/>
    <property type="match status" value="1"/>
</dbReference>
<dbReference type="Gene3D" id="2.40.50.100">
    <property type="match status" value="1"/>
</dbReference>
<gene>
    <name evidence="5" type="ORF">CHL78_001545</name>
</gene>
<organism evidence="5 6">
    <name type="scientific">Romboutsia weinsteinii</name>
    <dbReference type="NCBI Taxonomy" id="2020949"/>
    <lineage>
        <taxon>Bacteria</taxon>
        <taxon>Bacillati</taxon>
        <taxon>Bacillota</taxon>
        <taxon>Clostridia</taxon>
        <taxon>Peptostreptococcales</taxon>
        <taxon>Peptostreptococcaceae</taxon>
        <taxon>Romboutsia</taxon>
    </lineage>
</organism>
<dbReference type="PANTHER" id="PTHR43875:SF1">
    <property type="entry name" value="OSMOPROTECTIVE COMPOUNDS UPTAKE ATP-BINDING PROTEIN GGTA"/>
    <property type="match status" value="1"/>
</dbReference>
<keyword evidence="3 5" id="KW-0067">ATP-binding</keyword>
<accession>A0A371J9G7</accession>
<feature type="domain" description="ABC transporter" evidence="4">
    <location>
        <begin position="4"/>
        <end position="235"/>
    </location>
</feature>
<dbReference type="SUPFAM" id="SSF50331">
    <property type="entry name" value="MOP-like"/>
    <property type="match status" value="1"/>
</dbReference>
<dbReference type="CDD" id="cd03301">
    <property type="entry name" value="ABC_MalK_N"/>
    <property type="match status" value="1"/>
</dbReference>
<dbReference type="Pfam" id="PF17912">
    <property type="entry name" value="OB_MalK"/>
    <property type="match status" value="1"/>
</dbReference>
<dbReference type="Gene3D" id="3.40.50.300">
    <property type="entry name" value="P-loop containing nucleotide triphosphate hydrolases"/>
    <property type="match status" value="1"/>
</dbReference>
<evidence type="ECO:0000313" key="6">
    <source>
        <dbReference type="Proteomes" id="UP000215694"/>
    </source>
</evidence>
<evidence type="ECO:0000259" key="4">
    <source>
        <dbReference type="PROSITE" id="PS50893"/>
    </source>
</evidence>
<dbReference type="PROSITE" id="PS00211">
    <property type="entry name" value="ABC_TRANSPORTER_1"/>
    <property type="match status" value="1"/>
</dbReference>
<protein>
    <submittedName>
        <fullName evidence="5">sn-glycerol-3-phosphate ABC transporter ATP-binding protein UgpC</fullName>
    </submittedName>
</protein>
<dbReference type="EMBL" id="NOJY02000002">
    <property type="protein sequence ID" value="RDY29410.1"/>
    <property type="molecule type" value="Genomic_DNA"/>
</dbReference>
<dbReference type="OrthoDB" id="9802264at2"/>
<evidence type="ECO:0000256" key="2">
    <source>
        <dbReference type="ARBA" id="ARBA00022741"/>
    </source>
</evidence>
<dbReference type="InterPro" id="IPR003439">
    <property type="entry name" value="ABC_transporter-like_ATP-bd"/>
</dbReference>
<dbReference type="PANTHER" id="PTHR43875">
    <property type="entry name" value="MALTODEXTRIN IMPORT ATP-BINDING PROTEIN MSMX"/>
    <property type="match status" value="1"/>
</dbReference>
<sequence>MANVVLKDICKSYDNGFNAVKNVNIDIEDKEFVVLVGPSGCGKSTTLRMIAGLEDISSGELHIGDKLVNDVDPKDRDIAMVFQNYALYPHLTVYDNMAFALKLRKLPKDEIDKKVKEAARILDLEKLLERKPKALSGGQRQRVALGRAIVRNPKVFLMDEPLSNLDAKLRTSMRTEITKLHQQLGTTFIYVTHDQVEAMTMADRIVVMKDGLVQQIATPQDIYDTPANKFVAGFMGAPQMNFIDVKLVEKDGEIHAINDHVNIALNKGECQAIISGGYIGKEVTLGIRPEDIHIEDVFIDNSTDSTFEATVEISELMGAEIYAYLKLGEDTVTARFDGRYRIKLGDKLKLAMDKHRIHIFDKETTLAVREPVAVEA</sequence>
<dbReference type="InterPro" id="IPR017871">
    <property type="entry name" value="ABC_transporter-like_CS"/>
</dbReference>
<dbReference type="Proteomes" id="UP000215694">
    <property type="component" value="Unassembled WGS sequence"/>
</dbReference>
<dbReference type="GO" id="GO:0008643">
    <property type="term" value="P:carbohydrate transport"/>
    <property type="evidence" value="ECO:0007669"/>
    <property type="project" value="InterPro"/>
</dbReference>
<dbReference type="InterPro" id="IPR003593">
    <property type="entry name" value="AAA+_ATPase"/>
</dbReference>
<dbReference type="InterPro" id="IPR040582">
    <property type="entry name" value="OB_MalK-like"/>
</dbReference>